<gene>
    <name evidence="1" type="ORF">QFC21_007319</name>
</gene>
<accession>A0ACC2UW78</accession>
<comment type="caution">
    <text evidence="1">The sequence shown here is derived from an EMBL/GenBank/DDBJ whole genome shotgun (WGS) entry which is preliminary data.</text>
</comment>
<protein>
    <submittedName>
        <fullName evidence="1">Uncharacterized protein</fullName>
    </submittedName>
</protein>
<proteinExistence type="predicted"/>
<organism evidence="1 2">
    <name type="scientific">Naganishia friedmannii</name>
    <dbReference type="NCBI Taxonomy" id="89922"/>
    <lineage>
        <taxon>Eukaryota</taxon>
        <taxon>Fungi</taxon>
        <taxon>Dikarya</taxon>
        <taxon>Basidiomycota</taxon>
        <taxon>Agaricomycotina</taxon>
        <taxon>Tremellomycetes</taxon>
        <taxon>Filobasidiales</taxon>
        <taxon>Filobasidiaceae</taxon>
        <taxon>Naganishia</taxon>
    </lineage>
</organism>
<reference evidence="1" key="1">
    <citation type="submission" date="2023-04" db="EMBL/GenBank/DDBJ databases">
        <title>Draft Genome sequencing of Naganishia species isolated from polar environments using Oxford Nanopore Technology.</title>
        <authorList>
            <person name="Leo P."/>
            <person name="Venkateswaran K."/>
        </authorList>
    </citation>
    <scope>NUCLEOTIDE SEQUENCE</scope>
    <source>
        <strain evidence="1">MNA-CCFEE 5423</strain>
    </source>
</reference>
<name>A0ACC2UW78_9TREE</name>
<dbReference type="Proteomes" id="UP001227268">
    <property type="component" value="Unassembled WGS sequence"/>
</dbReference>
<evidence type="ECO:0000313" key="2">
    <source>
        <dbReference type="Proteomes" id="UP001227268"/>
    </source>
</evidence>
<keyword evidence="2" id="KW-1185">Reference proteome</keyword>
<dbReference type="EMBL" id="JASBWT010000063">
    <property type="protein sequence ID" value="KAJ9091113.1"/>
    <property type="molecule type" value="Genomic_DNA"/>
</dbReference>
<sequence>IPQGKPRQRFTYISPINRLRAQNANKKLCERLRYPRSDYQKEKEKRDLAMASDPTRQGLLKFTQPPLRALCQQNGIPVKKSWRSDQPGTPDNLGTDVPKSICKSQGIEQGRKPNCAGLDYRLARHGVKVFDLDRANDKSGYQDPLARLQEFAVTDLRDLYTEHLGSEPAKRWTRGELATLIHDAVGKTSSTFPPTKRTKMNTANPSAGSTKADQETRDELIDEIDLDLETYDEVTARAKLELLNISNLNELIRRCHWHTGEIGISISNDQIYSSAEVDAGLQPGGDLEIFTADSYDSCQEQADPTLTASNSDYYPPTFMDDF</sequence>
<evidence type="ECO:0000313" key="1">
    <source>
        <dbReference type="EMBL" id="KAJ9091113.1"/>
    </source>
</evidence>
<feature type="non-terminal residue" evidence="1">
    <location>
        <position position="1"/>
    </location>
</feature>